<dbReference type="EMBL" id="JABEPP010000001">
    <property type="protein sequence ID" value="NNM71258.1"/>
    <property type="molecule type" value="Genomic_DNA"/>
</dbReference>
<proteinExistence type="predicted"/>
<dbReference type="InterPro" id="IPR012347">
    <property type="entry name" value="Ferritin-like"/>
</dbReference>
<name>A0A849I1P2_9HYPH</name>
<dbReference type="Pfam" id="PF05974">
    <property type="entry name" value="DUF892"/>
    <property type="match status" value="1"/>
</dbReference>
<sequence>MATATLGGSLSQNDAVRSIFITGVKNAHALEKEAIQILERQLERLKNYPEMEALVRRHLEETLQHEQRIDEILDGLGEDRSLLKDMATQFMGNMAAIAHVPMGDEILKNTFANHAFENFEVAAYKSLVTMAEVAGESRFLTALNQNLREDEKAAQMIKDMVEPITRKYLERAAAGEKADR</sequence>
<dbReference type="InterPro" id="IPR010287">
    <property type="entry name" value="DUF892_YciF-like"/>
</dbReference>
<organism evidence="1 2">
    <name type="scientific">Enterovirga aerilata</name>
    <dbReference type="NCBI Taxonomy" id="2730920"/>
    <lineage>
        <taxon>Bacteria</taxon>
        <taxon>Pseudomonadati</taxon>
        <taxon>Pseudomonadota</taxon>
        <taxon>Alphaproteobacteria</taxon>
        <taxon>Hyphomicrobiales</taxon>
        <taxon>Methylobacteriaceae</taxon>
        <taxon>Enterovirga</taxon>
    </lineage>
</organism>
<gene>
    <name evidence="1" type="ORF">HJG44_02470</name>
</gene>
<comment type="caution">
    <text evidence="1">The sequence shown here is derived from an EMBL/GenBank/DDBJ whole genome shotgun (WGS) entry which is preliminary data.</text>
</comment>
<dbReference type="Proteomes" id="UP000564885">
    <property type="component" value="Unassembled WGS sequence"/>
</dbReference>
<keyword evidence="2" id="KW-1185">Reference proteome</keyword>
<dbReference type="InterPro" id="IPR009078">
    <property type="entry name" value="Ferritin-like_SF"/>
</dbReference>
<evidence type="ECO:0000313" key="2">
    <source>
        <dbReference type="Proteomes" id="UP000564885"/>
    </source>
</evidence>
<dbReference type="Gene3D" id="1.20.1260.10">
    <property type="match status" value="1"/>
</dbReference>
<protein>
    <submittedName>
        <fullName evidence="1">Ferritin-like domain-containing protein</fullName>
    </submittedName>
</protein>
<reference evidence="1 2" key="1">
    <citation type="submission" date="2020-04" db="EMBL/GenBank/DDBJ databases">
        <title>Enterovirga sp. isolate from soil.</title>
        <authorList>
            <person name="Chea S."/>
            <person name="Kim D.-U."/>
        </authorList>
    </citation>
    <scope>NUCLEOTIDE SEQUENCE [LARGE SCALE GENOMIC DNA]</scope>
    <source>
        <strain evidence="1 2">DB1703</strain>
    </source>
</reference>
<dbReference type="RefSeq" id="WP_171216735.1">
    <property type="nucleotide sequence ID" value="NZ_JABEPP010000001.1"/>
</dbReference>
<dbReference type="SUPFAM" id="SSF47240">
    <property type="entry name" value="Ferritin-like"/>
    <property type="match status" value="1"/>
</dbReference>
<evidence type="ECO:0000313" key="1">
    <source>
        <dbReference type="EMBL" id="NNM71258.1"/>
    </source>
</evidence>
<accession>A0A849I1P2</accession>
<dbReference type="AlphaFoldDB" id="A0A849I1P2"/>